<keyword evidence="2" id="KW-1003">Cell membrane</keyword>
<feature type="transmembrane region" description="Helical" evidence="7">
    <location>
        <begin position="20"/>
        <end position="43"/>
    </location>
</feature>
<comment type="subcellular location">
    <subcellularLocation>
        <location evidence="1">Cell membrane</location>
        <topology evidence="1">Multi-pass membrane protein</topology>
    </subcellularLocation>
</comment>
<evidence type="ECO:0000256" key="4">
    <source>
        <dbReference type="ARBA" id="ARBA00022989"/>
    </source>
</evidence>
<protein>
    <recommendedName>
        <fullName evidence="8">ABC3 transporter permease C-terminal domain-containing protein</fullName>
    </recommendedName>
</protein>
<feature type="domain" description="ABC3 transporter permease C-terminal" evidence="8">
    <location>
        <begin position="278"/>
        <end position="405"/>
    </location>
</feature>
<dbReference type="RefSeq" id="WP_200967449.1">
    <property type="nucleotide sequence ID" value="NZ_BMAQ01000039.1"/>
</dbReference>
<comment type="similarity">
    <text evidence="6">Belongs to the ABC-4 integral membrane protein family.</text>
</comment>
<evidence type="ECO:0000313" key="9">
    <source>
        <dbReference type="EMBL" id="GFR39243.1"/>
    </source>
</evidence>
<feature type="transmembrane region" description="Helical" evidence="7">
    <location>
        <begin position="368"/>
        <end position="395"/>
    </location>
</feature>
<feature type="transmembrane region" description="Helical" evidence="7">
    <location>
        <begin position="806"/>
        <end position="829"/>
    </location>
</feature>
<feature type="transmembrane region" description="Helical" evidence="7">
    <location>
        <begin position="327"/>
        <end position="348"/>
    </location>
</feature>
<dbReference type="EMBL" id="BMAQ01000039">
    <property type="protein sequence ID" value="GFR39243.1"/>
    <property type="molecule type" value="Genomic_DNA"/>
</dbReference>
<evidence type="ECO:0000259" key="8">
    <source>
        <dbReference type="Pfam" id="PF02687"/>
    </source>
</evidence>
<keyword evidence="3 7" id="KW-0812">Transmembrane</keyword>
<dbReference type="InterPro" id="IPR050250">
    <property type="entry name" value="Macrolide_Exporter_MacB"/>
</dbReference>
<reference evidence="9" key="1">
    <citation type="submission" date="2020-08" db="EMBL/GenBank/DDBJ databases">
        <authorList>
            <person name="Uke A."/>
            <person name="Chhe C."/>
            <person name="Baramee S."/>
            <person name="Kosugi A."/>
        </authorList>
    </citation>
    <scope>NUCLEOTIDE SEQUENCE</scope>
    <source>
        <strain evidence="9">DA-C8</strain>
    </source>
</reference>
<dbReference type="AlphaFoldDB" id="A0A916QHU3"/>
<keyword evidence="4 7" id="KW-1133">Transmembrane helix</keyword>
<feature type="transmembrane region" description="Helical" evidence="7">
    <location>
        <begin position="753"/>
        <end position="780"/>
    </location>
</feature>
<evidence type="ECO:0000256" key="7">
    <source>
        <dbReference type="SAM" id="Phobius"/>
    </source>
</evidence>
<feature type="transmembrane region" description="Helical" evidence="7">
    <location>
        <begin position="454"/>
        <end position="475"/>
    </location>
</feature>
<keyword evidence="5 7" id="KW-0472">Membrane</keyword>
<dbReference type="GO" id="GO:0005886">
    <property type="term" value="C:plasma membrane"/>
    <property type="evidence" value="ECO:0007669"/>
    <property type="project" value="UniProtKB-SubCell"/>
</dbReference>
<organism evidence="9 10">
    <name type="scientific">Insulibacter thermoxylanivorax</name>
    <dbReference type="NCBI Taxonomy" id="2749268"/>
    <lineage>
        <taxon>Bacteria</taxon>
        <taxon>Bacillati</taxon>
        <taxon>Bacillota</taxon>
        <taxon>Bacilli</taxon>
        <taxon>Bacillales</taxon>
        <taxon>Paenibacillaceae</taxon>
        <taxon>Insulibacter</taxon>
    </lineage>
</organism>
<feature type="domain" description="ABC3 transporter permease C-terminal" evidence="8">
    <location>
        <begin position="758"/>
        <end position="874"/>
    </location>
</feature>
<evidence type="ECO:0000256" key="5">
    <source>
        <dbReference type="ARBA" id="ARBA00023136"/>
    </source>
</evidence>
<dbReference type="Pfam" id="PF02687">
    <property type="entry name" value="FtsX"/>
    <property type="match status" value="2"/>
</dbReference>
<feature type="transmembrane region" description="Helical" evidence="7">
    <location>
        <begin position="841"/>
        <end position="863"/>
    </location>
</feature>
<sequence length="883" mass="98821">MNVLWQLTLRNLKLNRKRTIVTIIGIILSGAMICGVATLVASFQDALIRTAHITDGSHHAVLHDVRRDSLRYIAEHANTDEYMLFRHIGVAHLEGSHNPNKPYLRIEAFDAAAFEHLPVRLTEGRFPQQAGEIVVSEDVFYNGGVEIRVGDQLQLAIGRRTDQGAILLDEALSPSETLDIQMTETYTVTGMIKQPNLYSYRFPGYTAIIYLDENALAAEDLVNAAITAKQPRKIYDTAAALAEVSEARKVSYNNELLRWMGISNNEVIKDLFITVGAILILLIMVGSISVIYNAFAISVSERKKQFGMLLSVGAASRQIRRMVFMEAFALALIGIPLGILSGIAGIDVTLEVINQLSEGMIHSSGDVFLRLIVMPETVIISIIIMALTIFLSAYIPAQRAARISPIDAIRLTTDINIKGKKLRTSRLSRWLFGIEGELALKNLKRHRKRYRTTVFSLFISIVLYLSISSFMNLGFESTALYYSDLGYEMALLQDEVEPEEQREFHQQVAAMDGVSRFASVRLLYVRLIDGVDESILASDLRDEILGSSDAETQSLIYDDAHDQNQLHAYIVSMGKQPFRDYAEQLGLDLAAYQDPDAPRGILFNRSKIQYPVLKEFQPLNITAGHRFTIREEPLSGEPMEDDRTDDLMELDLEIGMVTDKQPYAVQPGGLGHVTIVVSDEVYDHLLSQIHESDQKLAAQATMYLDLDEGVERSLWVKEVEALAARINPGSYLSVLDFIEINENTKRSNTIIAIFLYGFVSLIALIGVTNIFNTISTNVALRRREFAMLKSIGMTPQGFNRMLNYECLFYGIKALLYGLPVGILISIMMYRSISTAFSFNYAIPWLEVGICVAAVFIIVFLTMLHASSKLKKENIIDALKLEIQ</sequence>
<dbReference type="InterPro" id="IPR003838">
    <property type="entry name" value="ABC3_permease_C"/>
</dbReference>
<keyword evidence="10" id="KW-1185">Reference proteome</keyword>
<dbReference type="PANTHER" id="PTHR30572">
    <property type="entry name" value="MEMBRANE COMPONENT OF TRANSPORTER-RELATED"/>
    <property type="match status" value="1"/>
</dbReference>
<dbReference type="GO" id="GO:0022857">
    <property type="term" value="F:transmembrane transporter activity"/>
    <property type="evidence" value="ECO:0007669"/>
    <property type="project" value="TreeGrafter"/>
</dbReference>
<proteinExistence type="inferred from homology"/>
<evidence type="ECO:0000313" key="10">
    <source>
        <dbReference type="Proteomes" id="UP000654993"/>
    </source>
</evidence>
<evidence type="ECO:0000256" key="2">
    <source>
        <dbReference type="ARBA" id="ARBA00022475"/>
    </source>
</evidence>
<evidence type="ECO:0000256" key="3">
    <source>
        <dbReference type="ARBA" id="ARBA00022692"/>
    </source>
</evidence>
<dbReference type="Proteomes" id="UP000654993">
    <property type="component" value="Unassembled WGS sequence"/>
</dbReference>
<evidence type="ECO:0000256" key="6">
    <source>
        <dbReference type="ARBA" id="ARBA00038076"/>
    </source>
</evidence>
<reference evidence="9" key="2">
    <citation type="journal article" date="2021" name="Data Brief">
        <title>Draft genome sequence data of the facultative, thermophilic, xylanolytic bacterium Paenibacillus sp. strain DA-C8.</title>
        <authorList>
            <person name="Chhe C."/>
            <person name="Uke A."/>
            <person name="Baramee S."/>
            <person name="Ungkulpasvich U."/>
            <person name="Tachaapaikoon C."/>
            <person name="Pason P."/>
            <person name="Waeonukul R."/>
            <person name="Ratanakhanokchai K."/>
            <person name="Kosugi A."/>
        </authorList>
    </citation>
    <scope>NUCLEOTIDE SEQUENCE</scope>
    <source>
        <strain evidence="9">DA-C8</strain>
    </source>
</reference>
<feature type="transmembrane region" description="Helical" evidence="7">
    <location>
        <begin position="271"/>
        <end position="295"/>
    </location>
</feature>
<gene>
    <name evidence="9" type="ORF">PRECH8_25390</name>
</gene>
<evidence type="ECO:0000256" key="1">
    <source>
        <dbReference type="ARBA" id="ARBA00004651"/>
    </source>
</evidence>
<accession>A0A916QHU3</accession>
<comment type="caution">
    <text evidence="9">The sequence shown here is derived from an EMBL/GenBank/DDBJ whole genome shotgun (WGS) entry which is preliminary data.</text>
</comment>
<name>A0A916QHU3_9BACL</name>
<dbReference type="PANTHER" id="PTHR30572:SF4">
    <property type="entry name" value="ABC TRANSPORTER PERMEASE YTRF"/>
    <property type="match status" value="1"/>
</dbReference>